<evidence type="ECO:0000256" key="9">
    <source>
        <dbReference type="HAMAP-Rule" id="MF_01815"/>
    </source>
</evidence>
<comment type="function">
    <text evidence="9">Catalyzes the condensation reaction of fatty acid synthesis by the addition to an acyl acceptor of two carbons from malonyl-ACP. Catalyzes the first condensation reaction which initiates fatty acid synthesis and may therefore play a role in governing the total rate of fatty acid production. Possesses both acetoacetyl-ACP synthase and acetyl transacylase activities. Its substrate specificity determines the biosynthesis of branched-chain and/or straight-chain of fatty acids.</text>
</comment>
<keyword evidence="6 9" id="KW-0443">Lipid metabolism</keyword>
<evidence type="ECO:0000313" key="13">
    <source>
        <dbReference type="Proteomes" id="UP001240150"/>
    </source>
</evidence>
<comment type="similarity">
    <text evidence="1 9">Belongs to the thiolase-like superfamily. FabH family.</text>
</comment>
<dbReference type="PANTHER" id="PTHR34069">
    <property type="entry name" value="3-OXOACYL-[ACYL-CARRIER-PROTEIN] SYNTHASE 3"/>
    <property type="match status" value="1"/>
</dbReference>
<evidence type="ECO:0000256" key="1">
    <source>
        <dbReference type="ARBA" id="ARBA00008642"/>
    </source>
</evidence>
<comment type="subcellular location">
    <subcellularLocation>
        <location evidence="9">Cytoplasm</location>
    </subcellularLocation>
</comment>
<feature type="active site" evidence="9">
    <location>
        <position position="263"/>
    </location>
</feature>
<gene>
    <name evidence="9" type="primary">fabH</name>
    <name evidence="12" type="ORF">ACTOB_003900</name>
</gene>
<keyword evidence="9" id="KW-0511">Multifunctional enzyme</keyword>
<keyword evidence="8 9" id="KW-0012">Acyltransferase</keyword>
<evidence type="ECO:0000256" key="4">
    <source>
        <dbReference type="ARBA" id="ARBA00022679"/>
    </source>
</evidence>
<evidence type="ECO:0000259" key="11">
    <source>
        <dbReference type="Pfam" id="PF08545"/>
    </source>
</evidence>
<feature type="active site" evidence="9">
    <location>
        <position position="293"/>
    </location>
</feature>
<dbReference type="EC" id="2.3.1.180" evidence="9"/>
<dbReference type="Gene3D" id="3.40.47.10">
    <property type="match status" value="1"/>
</dbReference>
<dbReference type="PANTHER" id="PTHR34069:SF2">
    <property type="entry name" value="BETA-KETOACYL-[ACYL-CARRIER-PROTEIN] SYNTHASE III"/>
    <property type="match status" value="1"/>
</dbReference>
<dbReference type="NCBIfam" id="TIGR00747">
    <property type="entry name" value="fabH"/>
    <property type="match status" value="1"/>
</dbReference>
<dbReference type="InterPro" id="IPR013751">
    <property type="entry name" value="ACP_syn_III_N"/>
</dbReference>
<feature type="domain" description="Beta-ketoacyl-[acyl-carrier-protein] synthase III C-terminal" evidence="10">
    <location>
        <begin position="247"/>
        <end position="334"/>
    </location>
</feature>
<organism evidence="12 13">
    <name type="scientific">Actinoplanes oblitus</name>
    <dbReference type="NCBI Taxonomy" id="3040509"/>
    <lineage>
        <taxon>Bacteria</taxon>
        <taxon>Bacillati</taxon>
        <taxon>Actinomycetota</taxon>
        <taxon>Actinomycetes</taxon>
        <taxon>Micromonosporales</taxon>
        <taxon>Micromonosporaceae</taxon>
        <taxon>Actinoplanes</taxon>
    </lineage>
</organism>
<evidence type="ECO:0000313" key="12">
    <source>
        <dbReference type="EMBL" id="WIN00206.1"/>
    </source>
</evidence>
<dbReference type="Pfam" id="PF08545">
    <property type="entry name" value="ACP_syn_III"/>
    <property type="match status" value="1"/>
</dbReference>
<evidence type="ECO:0000256" key="3">
    <source>
        <dbReference type="ARBA" id="ARBA00022516"/>
    </source>
</evidence>
<evidence type="ECO:0000256" key="2">
    <source>
        <dbReference type="ARBA" id="ARBA00022490"/>
    </source>
</evidence>
<name>A0ABY8WTI3_9ACTN</name>
<feature type="active site" evidence="9">
    <location>
        <position position="121"/>
    </location>
</feature>
<feature type="domain" description="Beta-ketoacyl-[acyl-carrier-protein] synthase III N-terminal" evidence="11">
    <location>
        <begin position="115"/>
        <end position="195"/>
    </location>
</feature>
<feature type="region of interest" description="ACP-binding" evidence="9">
    <location>
        <begin position="264"/>
        <end position="268"/>
    </location>
</feature>
<protein>
    <recommendedName>
        <fullName evidence="9">Beta-ketoacyl-[acyl-carrier-protein] synthase III</fullName>
        <shortName evidence="9">Beta-ketoacyl-ACP synthase III</shortName>
        <shortName evidence="9">KAS III</shortName>
        <ecNumber evidence="9">2.3.1.180</ecNumber>
    </recommendedName>
    <alternativeName>
        <fullName evidence="9">3-oxoacyl-[acyl-carrier-protein] synthase 3</fullName>
    </alternativeName>
    <alternativeName>
        <fullName evidence="9">3-oxoacyl-[acyl-carrier-protein] synthase III</fullName>
    </alternativeName>
</protein>
<keyword evidence="13" id="KW-1185">Reference proteome</keyword>
<dbReference type="RefSeq" id="WP_284921701.1">
    <property type="nucleotide sequence ID" value="NZ_CP126980.1"/>
</dbReference>
<reference evidence="12 13" key="1">
    <citation type="submission" date="2023-06" db="EMBL/GenBank/DDBJ databases">
        <authorList>
            <person name="Yushchuk O."/>
            <person name="Binda E."/>
            <person name="Ruckert-Reed C."/>
            <person name="Fedorenko V."/>
            <person name="Kalinowski J."/>
            <person name="Marinelli F."/>
        </authorList>
    </citation>
    <scope>NUCLEOTIDE SEQUENCE [LARGE SCALE GENOMIC DNA]</scope>
    <source>
        <strain evidence="12 13">NRRL 3884</strain>
    </source>
</reference>
<dbReference type="GO" id="GO:0033818">
    <property type="term" value="F:beta-ketoacyl-acyl-carrier-protein synthase III activity"/>
    <property type="evidence" value="ECO:0007669"/>
    <property type="project" value="UniProtKB-EC"/>
</dbReference>
<accession>A0ABY8WTI3</accession>
<keyword evidence="4 9" id="KW-0808">Transferase</keyword>
<evidence type="ECO:0000256" key="7">
    <source>
        <dbReference type="ARBA" id="ARBA00023160"/>
    </source>
</evidence>
<comment type="subunit">
    <text evidence="9">Homodimer.</text>
</comment>
<evidence type="ECO:0000259" key="10">
    <source>
        <dbReference type="Pfam" id="PF08541"/>
    </source>
</evidence>
<keyword evidence="3 9" id="KW-0444">Lipid biosynthesis</keyword>
<proteinExistence type="inferred from homology"/>
<dbReference type="EMBL" id="CP126980">
    <property type="protein sequence ID" value="WIN00206.1"/>
    <property type="molecule type" value="Genomic_DNA"/>
</dbReference>
<comment type="pathway">
    <text evidence="9">Lipid metabolism; fatty acid biosynthesis.</text>
</comment>
<evidence type="ECO:0000256" key="8">
    <source>
        <dbReference type="ARBA" id="ARBA00023315"/>
    </source>
</evidence>
<dbReference type="SUPFAM" id="SSF53901">
    <property type="entry name" value="Thiolase-like"/>
    <property type="match status" value="1"/>
</dbReference>
<comment type="domain">
    <text evidence="9">The last Arg residue of the ACP-binding site is essential for the weak association between ACP/AcpP and FabH.</text>
</comment>
<dbReference type="InterPro" id="IPR004655">
    <property type="entry name" value="FabH"/>
</dbReference>
<dbReference type="InterPro" id="IPR016039">
    <property type="entry name" value="Thiolase-like"/>
</dbReference>
<keyword evidence="5 9" id="KW-0276">Fatty acid metabolism</keyword>
<dbReference type="CDD" id="cd00830">
    <property type="entry name" value="KAS_III"/>
    <property type="match status" value="1"/>
</dbReference>
<dbReference type="HAMAP" id="MF_01815">
    <property type="entry name" value="FabH"/>
    <property type="match status" value="1"/>
</dbReference>
<dbReference type="InterPro" id="IPR013747">
    <property type="entry name" value="ACP_syn_III_C"/>
</dbReference>
<evidence type="ECO:0000256" key="6">
    <source>
        <dbReference type="ARBA" id="ARBA00023098"/>
    </source>
</evidence>
<dbReference type="Pfam" id="PF08541">
    <property type="entry name" value="ACP_syn_III_C"/>
    <property type="match status" value="1"/>
</dbReference>
<keyword evidence="7 9" id="KW-0275">Fatty acid biosynthesis</keyword>
<dbReference type="NCBIfam" id="NF006829">
    <property type="entry name" value="PRK09352.1"/>
    <property type="match status" value="1"/>
</dbReference>
<dbReference type="Proteomes" id="UP001240150">
    <property type="component" value="Chromosome"/>
</dbReference>
<evidence type="ECO:0000256" key="5">
    <source>
        <dbReference type="ARBA" id="ARBA00022832"/>
    </source>
</evidence>
<keyword evidence="2 9" id="KW-0963">Cytoplasm</keyword>
<comment type="catalytic activity">
    <reaction evidence="9">
        <text>malonyl-[ACP] + acetyl-CoA + H(+) = 3-oxobutanoyl-[ACP] + CO2 + CoA</text>
        <dbReference type="Rhea" id="RHEA:12080"/>
        <dbReference type="Rhea" id="RHEA-COMP:9623"/>
        <dbReference type="Rhea" id="RHEA-COMP:9625"/>
        <dbReference type="ChEBI" id="CHEBI:15378"/>
        <dbReference type="ChEBI" id="CHEBI:16526"/>
        <dbReference type="ChEBI" id="CHEBI:57287"/>
        <dbReference type="ChEBI" id="CHEBI:57288"/>
        <dbReference type="ChEBI" id="CHEBI:78449"/>
        <dbReference type="ChEBI" id="CHEBI:78450"/>
        <dbReference type="EC" id="2.3.1.180"/>
    </reaction>
</comment>
<sequence>MSNSAEHESFAGTAVIAGLGAYLPDRVVKNDEVAERLGVTTDWIRDRTGIEQRFILDPAGATSDLAVEAGRRALESCGNPRVDFLILATCTPDHPFPATAPAVAARLGLPGIAAFDLNAACSGFVYALSVSAGMLASGSYRTGLVIGADAFSTLLDQNDPITAPIFGDGGGAVVVRAGHTGERGAVCTQVLGSDGDLLDLMKTPAGGSRQRSAGVAGDADNSYFTMAGRAVFKHAVNRMSSVSSAVLDRLGWSPGEVDRLVAHQANRRILTATAEAIGIAPERAVINVDRVANTSAASIPLALVDAVRSGTLTPGDRVLLAAFGGGATWGATGLIWPDLTLAASQPAI</sequence>